<evidence type="ECO:0000256" key="2">
    <source>
        <dbReference type="RuleBase" id="RU003616"/>
    </source>
</evidence>
<protein>
    <submittedName>
        <fullName evidence="4">Hsp20/alpha crystallin family protein</fullName>
    </submittedName>
</protein>
<proteinExistence type="inferred from homology"/>
<dbReference type="SUPFAM" id="SSF49764">
    <property type="entry name" value="HSP20-like chaperones"/>
    <property type="match status" value="1"/>
</dbReference>
<gene>
    <name evidence="4" type="ORF">ParKJ_06605</name>
</gene>
<dbReference type="AlphaFoldDB" id="A0AAP5Q7K3"/>
<dbReference type="EMBL" id="JANSLM010000002">
    <property type="protein sequence ID" value="MDT8837077.1"/>
    <property type="molecule type" value="Genomic_DNA"/>
</dbReference>
<evidence type="ECO:0000259" key="3">
    <source>
        <dbReference type="PROSITE" id="PS01031"/>
    </source>
</evidence>
<evidence type="ECO:0000313" key="4">
    <source>
        <dbReference type="EMBL" id="MDT8837077.1"/>
    </source>
</evidence>
<feature type="domain" description="SHSP" evidence="3">
    <location>
        <begin position="35"/>
        <end position="134"/>
    </location>
</feature>
<sequence length="134" mass="15408">MTFTRHTMMWETAVDALERAERMHRQFFRLAGQRARAPVWEPPIEVYEQDGRLAIVVALPGVPPDSLSLDLEGAMLIIAAERTTPRAFAGGVIHCLEIPYGRFERHIRLPAGHYRLARRDFEHGCLLLDFERLD</sequence>
<evidence type="ECO:0000313" key="5">
    <source>
        <dbReference type="Proteomes" id="UP001246473"/>
    </source>
</evidence>
<comment type="caution">
    <text evidence="4">The sequence shown here is derived from an EMBL/GenBank/DDBJ whole genome shotgun (WGS) entry which is preliminary data.</text>
</comment>
<evidence type="ECO:0000256" key="1">
    <source>
        <dbReference type="PROSITE-ProRule" id="PRU00285"/>
    </source>
</evidence>
<dbReference type="InterPro" id="IPR002068">
    <property type="entry name" value="A-crystallin/Hsp20_dom"/>
</dbReference>
<organism evidence="4 5">
    <name type="scientific">Paraburkholderia fungorum</name>
    <dbReference type="NCBI Taxonomy" id="134537"/>
    <lineage>
        <taxon>Bacteria</taxon>
        <taxon>Pseudomonadati</taxon>
        <taxon>Pseudomonadota</taxon>
        <taxon>Betaproteobacteria</taxon>
        <taxon>Burkholderiales</taxon>
        <taxon>Burkholderiaceae</taxon>
        <taxon>Paraburkholderia</taxon>
    </lineage>
</organism>
<comment type="similarity">
    <text evidence="1 2">Belongs to the small heat shock protein (HSP20) family.</text>
</comment>
<reference evidence="4" key="1">
    <citation type="submission" date="2022-08" db="EMBL/GenBank/DDBJ databases">
        <authorList>
            <person name="Kim S.-J."/>
        </authorList>
    </citation>
    <scope>NUCLEOTIDE SEQUENCE</scope>
    <source>
        <strain evidence="4">KJ</strain>
    </source>
</reference>
<name>A0AAP5Q7K3_9BURK</name>
<dbReference type="PROSITE" id="PS01031">
    <property type="entry name" value="SHSP"/>
    <property type="match status" value="1"/>
</dbReference>
<dbReference type="CDD" id="cd06464">
    <property type="entry name" value="ACD_sHsps-like"/>
    <property type="match status" value="1"/>
</dbReference>
<dbReference type="InterPro" id="IPR008978">
    <property type="entry name" value="HSP20-like_chaperone"/>
</dbReference>
<dbReference type="RefSeq" id="WP_244207502.1">
    <property type="nucleotide sequence ID" value="NZ_JAHNIZ010000040.1"/>
</dbReference>
<dbReference type="Proteomes" id="UP001246473">
    <property type="component" value="Unassembled WGS sequence"/>
</dbReference>
<dbReference type="Pfam" id="PF00011">
    <property type="entry name" value="HSP20"/>
    <property type="match status" value="1"/>
</dbReference>
<accession>A0AAP5Q7K3</accession>
<dbReference type="Gene3D" id="2.60.40.790">
    <property type="match status" value="1"/>
</dbReference>